<organism evidence="1 2">
    <name type="scientific">Fibrella forsythiae</name>
    <dbReference type="NCBI Taxonomy" id="2817061"/>
    <lineage>
        <taxon>Bacteria</taxon>
        <taxon>Pseudomonadati</taxon>
        <taxon>Bacteroidota</taxon>
        <taxon>Cytophagia</taxon>
        <taxon>Cytophagales</taxon>
        <taxon>Spirosomataceae</taxon>
        <taxon>Fibrella</taxon>
    </lineage>
</organism>
<reference evidence="1 2" key="1">
    <citation type="submission" date="2021-03" db="EMBL/GenBank/DDBJ databases">
        <title>Fibrella sp. HMF5405 genome sequencing and assembly.</title>
        <authorList>
            <person name="Kang H."/>
            <person name="Kim H."/>
            <person name="Bae S."/>
            <person name="Joh K."/>
        </authorList>
    </citation>
    <scope>NUCLEOTIDE SEQUENCE [LARGE SCALE GENOMIC DNA]</scope>
    <source>
        <strain evidence="1 2">HMF5405</strain>
    </source>
</reference>
<comment type="caution">
    <text evidence="1">The sequence shown here is derived from an EMBL/GenBank/DDBJ whole genome shotgun (WGS) entry which is preliminary data.</text>
</comment>
<name>A0ABS3JBF6_9BACT</name>
<gene>
    <name evidence="1" type="ORF">J2I46_01895</name>
</gene>
<sequence>MVKPIDTLLAEIQACTTKAELDTLMDYISQYGRQYTLVDLRQYKEHRDAKLMQLINQFIDHHFPPATVRALKKVDFFKKGKLTHEDIEARVCQFFGLDSIFEYAKIGEGTGVHLSLTKKGIDEGVQANFIMGQSTKSTETT</sequence>
<evidence type="ECO:0000313" key="2">
    <source>
        <dbReference type="Proteomes" id="UP000664628"/>
    </source>
</evidence>
<accession>A0ABS3JBF6</accession>
<evidence type="ECO:0000313" key="1">
    <source>
        <dbReference type="EMBL" id="MBO0947316.1"/>
    </source>
</evidence>
<protein>
    <submittedName>
        <fullName evidence="1">Uncharacterized protein</fullName>
    </submittedName>
</protein>
<proteinExistence type="predicted"/>
<dbReference type="Proteomes" id="UP000664628">
    <property type="component" value="Unassembled WGS sequence"/>
</dbReference>
<dbReference type="EMBL" id="JAFMYW010000001">
    <property type="protein sequence ID" value="MBO0947316.1"/>
    <property type="molecule type" value="Genomic_DNA"/>
</dbReference>
<keyword evidence="2" id="KW-1185">Reference proteome</keyword>
<dbReference type="RefSeq" id="WP_207327232.1">
    <property type="nucleotide sequence ID" value="NZ_JAFMYW010000001.1"/>
</dbReference>